<dbReference type="KEGG" id="apro:F751_2111"/>
<feature type="domain" description="Peptidase M16 N-terminal" evidence="13">
    <location>
        <begin position="144"/>
        <end position="218"/>
    </location>
</feature>
<keyword evidence="4" id="KW-0519">Myristate</keyword>
<feature type="binding site" evidence="11">
    <location>
        <position position="70"/>
    </location>
    <ligand>
        <name>GTP</name>
        <dbReference type="ChEBI" id="CHEBI:37565"/>
    </ligand>
</feature>
<comment type="similarity">
    <text evidence="2">Belongs to the small GTPase superfamily. Arf family.</text>
</comment>
<dbReference type="InterPro" id="IPR011765">
    <property type="entry name" value="Pept_M16_N"/>
</dbReference>
<dbReference type="MEROPS" id="M16.012"/>
<keyword evidence="12" id="KW-0460">Magnesium</keyword>
<dbReference type="PRINTS" id="PR00328">
    <property type="entry name" value="SAR1GTPBP"/>
</dbReference>
<feature type="binding site" evidence="12">
    <location>
        <position position="48"/>
    </location>
    <ligand>
        <name>Mg(2+)</name>
        <dbReference type="ChEBI" id="CHEBI:18420"/>
    </ligand>
</feature>
<dbReference type="STRING" id="3075.A0A087SLC0"/>
<evidence type="ECO:0000256" key="3">
    <source>
        <dbReference type="ARBA" id="ARBA00022448"/>
    </source>
</evidence>
<evidence type="ECO:0000313" key="14">
    <source>
        <dbReference type="EMBL" id="KFM26524.1"/>
    </source>
</evidence>
<dbReference type="EMBL" id="KL662129">
    <property type="protein sequence ID" value="KFM26524.1"/>
    <property type="molecule type" value="Genomic_DNA"/>
</dbReference>
<dbReference type="GO" id="GO:0016004">
    <property type="term" value="F:phospholipase activator activity"/>
    <property type="evidence" value="ECO:0007669"/>
    <property type="project" value="UniProtKB-ARBA"/>
</dbReference>
<dbReference type="InterPro" id="IPR027417">
    <property type="entry name" value="P-loop_NTPase"/>
</dbReference>
<keyword evidence="8" id="KW-0333">Golgi apparatus</keyword>
<dbReference type="GO" id="GO:0005525">
    <property type="term" value="F:GTP binding"/>
    <property type="evidence" value="ECO:0007669"/>
    <property type="project" value="UniProtKB-KW"/>
</dbReference>
<dbReference type="GeneID" id="23613502"/>
<keyword evidence="6" id="KW-0931">ER-Golgi transport</keyword>
<dbReference type="SMART" id="SM00177">
    <property type="entry name" value="ARF"/>
    <property type="match status" value="1"/>
</dbReference>
<evidence type="ECO:0000256" key="7">
    <source>
        <dbReference type="ARBA" id="ARBA00022927"/>
    </source>
</evidence>
<keyword evidence="3" id="KW-0813">Transport</keyword>
<reference evidence="14 15" key="1">
    <citation type="journal article" date="2014" name="BMC Genomics">
        <title>Oil accumulation mechanisms of the oleaginous microalga Chlorella protothecoides revealed through its genome, transcriptomes, and proteomes.</title>
        <authorList>
            <person name="Gao C."/>
            <person name="Wang Y."/>
            <person name="Shen Y."/>
            <person name="Yan D."/>
            <person name="He X."/>
            <person name="Dai J."/>
            <person name="Wu Q."/>
        </authorList>
    </citation>
    <scope>NUCLEOTIDE SEQUENCE [LARGE SCALE GENOMIC DNA]</scope>
    <source>
        <strain evidence="14 15">0710</strain>
    </source>
</reference>
<keyword evidence="10" id="KW-0449">Lipoprotein</keyword>
<dbReference type="GO" id="GO:0004222">
    <property type="term" value="F:metalloendopeptidase activity"/>
    <property type="evidence" value="ECO:0007669"/>
    <property type="project" value="TreeGrafter"/>
</dbReference>
<dbReference type="OrthoDB" id="10250783at2759"/>
<dbReference type="SUPFAM" id="SSF52540">
    <property type="entry name" value="P-loop containing nucleoside triphosphate hydrolases"/>
    <property type="match status" value="1"/>
</dbReference>
<keyword evidence="7" id="KW-0653">Protein transport</keyword>
<evidence type="ECO:0000259" key="13">
    <source>
        <dbReference type="Pfam" id="PF00675"/>
    </source>
</evidence>
<evidence type="ECO:0000313" key="15">
    <source>
        <dbReference type="Proteomes" id="UP000028924"/>
    </source>
</evidence>
<dbReference type="Gene3D" id="3.30.830.10">
    <property type="entry name" value="Metalloenzyme, LuxS/M16 peptidase-like"/>
    <property type="match status" value="1"/>
</dbReference>
<keyword evidence="9 11" id="KW-0342">GTP-binding</keyword>
<dbReference type="Gene3D" id="3.40.50.300">
    <property type="entry name" value="P-loop containing nucleotide triphosphate hydrolases"/>
    <property type="match status" value="1"/>
</dbReference>
<evidence type="ECO:0000256" key="1">
    <source>
        <dbReference type="ARBA" id="ARBA00004555"/>
    </source>
</evidence>
<accession>A0A087SLC0</accession>
<keyword evidence="14" id="KW-0378">Hydrolase</keyword>
<dbReference type="RefSeq" id="XP_011399462.1">
    <property type="nucleotide sequence ID" value="XM_011401160.1"/>
</dbReference>
<dbReference type="InterPro" id="IPR011249">
    <property type="entry name" value="Metalloenz_LuxS/M16"/>
</dbReference>
<dbReference type="PANTHER" id="PTHR43016:SF13">
    <property type="entry name" value="PRESEQUENCE PROTEASE, MITOCHONDRIAL"/>
    <property type="match status" value="1"/>
</dbReference>
<dbReference type="GO" id="GO:0015031">
    <property type="term" value="P:protein transport"/>
    <property type="evidence" value="ECO:0007669"/>
    <property type="project" value="UniProtKB-KW"/>
</dbReference>
<dbReference type="InterPro" id="IPR006689">
    <property type="entry name" value="Small_GTPase_ARF/SAR"/>
</dbReference>
<evidence type="ECO:0000256" key="12">
    <source>
        <dbReference type="PIRSR" id="PIRSR606689-2"/>
    </source>
</evidence>
<evidence type="ECO:0000256" key="8">
    <source>
        <dbReference type="ARBA" id="ARBA00023034"/>
    </source>
</evidence>
<dbReference type="SUPFAM" id="SSF63411">
    <property type="entry name" value="LuxS/MPP-like metallohydrolase"/>
    <property type="match status" value="1"/>
</dbReference>
<feature type="binding site" evidence="12">
    <location>
        <position position="31"/>
    </location>
    <ligand>
        <name>Mg(2+)</name>
        <dbReference type="ChEBI" id="CHEBI:18420"/>
    </ligand>
</feature>
<dbReference type="eggNOG" id="KOG0070">
    <property type="taxonomic scope" value="Eukaryota"/>
</dbReference>
<organism evidence="14 15">
    <name type="scientific">Auxenochlorella protothecoides</name>
    <name type="common">Green microalga</name>
    <name type="synonym">Chlorella protothecoides</name>
    <dbReference type="NCBI Taxonomy" id="3075"/>
    <lineage>
        <taxon>Eukaryota</taxon>
        <taxon>Viridiplantae</taxon>
        <taxon>Chlorophyta</taxon>
        <taxon>core chlorophytes</taxon>
        <taxon>Trebouxiophyceae</taxon>
        <taxon>Chlorellales</taxon>
        <taxon>Chlorellaceae</taxon>
        <taxon>Auxenochlorella</taxon>
    </lineage>
</organism>
<dbReference type="AlphaFoldDB" id="A0A087SLC0"/>
<protein>
    <submittedName>
        <fullName evidence="14">Presequence protease 1, chloroplastic/mitochondrial</fullName>
    </submittedName>
</protein>
<keyword evidence="12" id="KW-0479">Metal-binding</keyword>
<dbReference type="eggNOG" id="KOG2019">
    <property type="taxonomic scope" value="Eukaryota"/>
</dbReference>
<dbReference type="Pfam" id="PF00025">
    <property type="entry name" value="Arf"/>
    <property type="match status" value="1"/>
</dbReference>
<keyword evidence="14" id="KW-0645">Protease</keyword>
<dbReference type="Pfam" id="PF00675">
    <property type="entry name" value="Peptidase_M16"/>
    <property type="match status" value="1"/>
</dbReference>
<dbReference type="SMART" id="SM00178">
    <property type="entry name" value="SAR"/>
    <property type="match status" value="1"/>
</dbReference>
<evidence type="ECO:0000256" key="6">
    <source>
        <dbReference type="ARBA" id="ARBA00022892"/>
    </source>
</evidence>
<dbReference type="FunFam" id="3.40.50.300:FF:003500">
    <property type="entry name" value="ADP-ribosylation factor 1"/>
    <property type="match status" value="1"/>
</dbReference>
<evidence type="ECO:0000256" key="9">
    <source>
        <dbReference type="ARBA" id="ARBA00023134"/>
    </source>
</evidence>
<dbReference type="InterPro" id="IPR005225">
    <property type="entry name" value="Small_GTP-bd"/>
</dbReference>
<proteinExistence type="inferred from homology"/>
<dbReference type="GO" id="GO:0016485">
    <property type="term" value="P:protein processing"/>
    <property type="evidence" value="ECO:0007669"/>
    <property type="project" value="TreeGrafter"/>
</dbReference>
<evidence type="ECO:0000256" key="2">
    <source>
        <dbReference type="ARBA" id="ARBA00010290"/>
    </source>
</evidence>
<comment type="subcellular location">
    <subcellularLocation>
        <location evidence="1">Golgi apparatus</location>
    </subcellularLocation>
</comment>
<dbReference type="GO" id="GO:0016192">
    <property type="term" value="P:vesicle-mediated transport"/>
    <property type="evidence" value="ECO:0007669"/>
    <property type="project" value="UniProtKB-KW"/>
</dbReference>
<evidence type="ECO:0000256" key="4">
    <source>
        <dbReference type="ARBA" id="ARBA00022707"/>
    </source>
</evidence>
<dbReference type="GO" id="GO:0005794">
    <property type="term" value="C:Golgi apparatus"/>
    <property type="evidence" value="ECO:0007669"/>
    <property type="project" value="UniProtKB-SubCell"/>
</dbReference>
<dbReference type="NCBIfam" id="TIGR00231">
    <property type="entry name" value="small_GTP"/>
    <property type="match status" value="1"/>
</dbReference>
<sequence length="333" mass="36319">MGQAVSGLWRQLFGSGDYKIVMVGLDNAGKTTTLYHLHMGETVKTQPTIGSNVEQVKVDALNFEVWDLGGQVSLRLSWAAYYASTDAVIVVIDSTDRARMGIARQELANILASPQLAGACILLMSVINKDENKTFGATFRTPVDDSKGTPHILEHSVLCGSDKYPIKEPFVELMKGSLNTFLNAFTYPDRTCYPVASANLRDFYNLVDVYLDSVLHPNCVSDPQIFAQEGWHYELEGEAEPLTLKGVVFNEMKGVYSSPDSVNARVTQAALHPDSTYAKDSGGDPEAIPTLTFDGFKASCAVSGEGLKEGLQWIARHIKAQNTSIFPSLPSLT</sequence>
<dbReference type="GO" id="GO:0046872">
    <property type="term" value="F:metal ion binding"/>
    <property type="evidence" value="ECO:0007669"/>
    <property type="project" value="UniProtKB-KW"/>
</dbReference>
<evidence type="ECO:0000256" key="11">
    <source>
        <dbReference type="PIRSR" id="PIRSR606689-1"/>
    </source>
</evidence>
<keyword evidence="15" id="KW-1185">Reference proteome</keyword>
<dbReference type="PANTHER" id="PTHR43016">
    <property type="entry name" value="PRESEQUENCE PROTEASE"/>
    <property type="match status" value="1"/>
</dbReference>
<evidence type="ECO:0000256" key="10">
    <source>
        <dbReference type="ARBA" id="ARBA00023288"/>
    </source>
</evidence>
<evidence type="ECO:0000256" key="5">
    <source>
        <dbReference type="ARBA" id="ARBA00022741"/>
    </source>
</evidence>
<dbReference type="PROSITE" id="PS51417">
    <property type="entry name" value="ARF"/>
    <property type="match status" value="1"/>
</dbReference>
<dbReference type="Proteomes" id="UP000028924">
    <property type="component" value="Unassembled WGS sequence"/>
</dbReference>
<keyword evidence="5 11" id="KW-0547">Nucleotide-binding</keyword>
<feature type="binding site" evidence="11">
    <location>
        <begin position="24"/>
        <end position="31"/>
    </location>
    <ligand>
        <name>GTP</name>
        <dbReference type="ChEBI" id="CHEBI:37565"/>
    </ligand>
</feature>
<gene>
    <name evidence="14" type="ORF">F751_2111</name>
</gene>
<name>A0A087SLC0_AUXPR</name>
<dbReference type="GO" id="GO:0003924">
    <property type="term" value="F:GTPase activity"/>
    <property type="evidence" value="ECO:0007669"/>
    <property type="project" value="InterPro"/>
</dbReference>